<comment type="subcellular location">
    <subcellularLocation>
        <location evidence="1">Cell membrane</location>
        <topology evidence="1">Multi-pass membrane protein</topology>
    </subcellularLocation>
</comment>
<dbReference type="Pfam" id="PF00367">
    <property type="entry name" value="PTS_EIIB"/>
    <property type="match status" value="1"/>
</dbReference>
<sequence>MSYETATEEILAKVGGLPNVTQVQNCATRLRLTLKDLTAVDAAGLEAMPEVLGTVNTGRQYHIVIGNDVPKYRQEVVRYAAAHGVDFAGGAVPPQAVRTLEERRVDAELMKERVSGASRAKSVASAVLNYIAGAMSPLLPALVGSGILKGFLAVAVAIGLLDAKSSTYVIFAGISSAVFTFLPILVAFTAARTLGVNEYIAATIGAALMAPTITALVTSPGKVVDFLGIPAHMFDYSSTLFPSLVAIWVYSYADKWLNRVVHKDFKMLVIPFVGLVVFVPFTLLVLGPLAYYISQGISVGYTAMFDFSPILTGLVIGAVFSFLVLFGIHWAFIPIMITAIATTGVSSLFVLAGASNLAAISLPLGILLWTKVARERTIAGGLLFTAIFSGVTEPIMFGYVLRNKRFVAPLVITGATIGAAFGFFNAEAHGFALLSLFALPLLTANGSTLLFAILAVGGLVLGAIVTRFFLFSRKAVQERAEEAERAA</sequence>
<reference evidence="16" key="1">
    <citation type="journal article" date="2019" name="Int. J. Syst. Evol. Microbiol.">
        <title>The Global Catalogue of Microorganisms (GCM) 10K type strain sequencing project: providing services to taxonomists for standard genome sequencing and annotation.</title>
        <authorList>
            <consortium name="The Broad Institute Genomics Platform"/>
            <consortium name="The Broad Institute Genome Sequencing Center for Infectious Disease"/>
            <person name="Wu L."/>
            <person name="Ma J."/>
        </authorList>
    </citation>
    <scope>NUCLEOTIDE SEQUENCE [LARGE SCALE GENOMIC DNA]</scope>
    <source>
        <strain evidence="16">JCM 18956</strain>
    </source>
</reference>
<evidence type="ECO:0000313" key="15">
    <source>
        <dbReference type="EMBL" id="GAA4664083.1"/>
    </source>
</evidence>
<feature type="transmembrane region" description="Helical" evidence="12">
    <location>
        <begin position="446"/>
        <end position="470"/>
    </location>
</feature>
<dbReference type="PROSITE" id="PS51103">
    <property type="entry name" value="PTS_EIIC_TYPE_1"/>
    <property type="match status" value="1"/>
</dbReference>
<organism evidence="15 16">
    <name type="scientific">Frondihabitans cladoniiphilus</name>
    <dbReference type="NCBI Taxonomy" id="715785"/>
    <lineage>
        <taxon>Bacteria</taxon>
        <taxon>Bacillati</taxon>
        <taxon>Actinomycetota</taxon>
        <taxon>Actinomycetes</taxon>
        <taxon>Micrococcales</taxon>
        <taxon>Microbacteriaceae</taxon>
        <taxon>Frondihabitans</taxon>
    </lineage>
</organism>
<dbReference type="InterPro" id="IPR013013">
    <property type="entry name" value="PTS_EIIC_1"/>
</dbReference>
<dbReference type="InterPro" id="IPR018113">
    <property type="entry name" value="PTrfase_EIIB_Cys"/>
</dbReference>
<gene>
    <name evidence="15" type="ORF">GCM10025780_01040</name>
</gene>
<keyword evidence="3" id="KW-1003">Cell membrane</keyword>
<feature type="transmembrane region" description="Helical" evidence="12">
    <location>
        <begin position="406"/>
        <end position="426"/>
    </location>
</feature>
<protein>
    <recommendedName>
        <fullName evidence="17">PTS system beta-glucosides-specific IIC component</fullName>
    </recommendedName>
</protein>
<feature type="active site" description="Phosphocysteine intermediate; for EIIB activity" evidence="11">
    <location>
        <position position="26"/>
    </location>
</feature>
<evidence type="ECO:0000256" key="6">
    <source>
        <dbReference type="ARBA" id="ARBA00022683"/>
    </source>
</evidence>
<dbReference type="RefSeq" id="WP_345371978.1">
    <property type="nucleotide sequence ID" value="NZ_BAABLM010000001.1"/>
</dbReference>
<evidence type="ECO:0000259" key="13">
    <source>
        <dbReference type="PROSITE" id="PS51098"/>
    </source>
</evidence>
<dbReference type="InterPro" id="IPR050558">
    <property type="entry name" value="PTS_Sugar-Specific_Components"/>
</dbReference>
<keyword evidence="4" id="KW-0762">Sugar transport</keyword>
<feature type="domain" description="PTS EIIC type-1" evidence="14">
    <location>
        <begin position="129"/>
        <end position="485"/>
    </location>
</feature>
<dbReference type="InterPro" id="IPR003352">
    <property type="entry name" value="PTS_EIIC"/>
</dbReference>
<feature type="transmembrane region" description="Helical" evidence="12">
    <location>
        <begin position="138"/>
        <end position="161"/>
    </location>
</feature>
<dbReference type="Proteomes" id="UP001501295">
    <property type="component" value="Unassembled WGS sequence"/>
</dbReference>
<feature type="domain" description="PTS EIIB type-1" evidence="13">
    <location>
        <begin position="4"/>
        <end position="86"/>
    </location>
</feature>
<keyword evidence="9 12" id="KW-1133">Transmembrane helix</keyword>
<keyword evidence="6" id="KW-0598">Phosphotransferase system</keyword>
<dbReference type="Gene3D" id="3.30.1360.60">
    <property type="entry name" value="Glucose permease domain IIB"/>
    <property type="match status" value="1"/>
</dbReference>
<keyword evidence="5" id="KW-0808">Transferase</keyword>
<proteinExistence type="predicted"/>
<keyword evidence="7 12" id="KW-0812">Transmembrane</keyword>
<dbReference type="PROSITE" id="PS51098">
    <property type="entry name" value="PTS_EIIB_TYPE_1"/>
    <property type="match status" value="1"/>
</dbReference>
<evidence type="ECO:0000313" key="16">
    <source>
        <dbReference type="Proteomes" id="UP001501295"/>
    </source>
</evidence>
<evidence type="ECO:0000256" key="7">
    <source>
        <dbReference type="ARBA" id="ARBA00022692"/>
    </source>
</evidence>
<dbReference type="InterPro" id="IPR001996">
    <property type="entry name" value="PTS_IIB_1"/>
</dbReference>
<feature type="transmembrane region" description="Helical" evidence="12">
    <location>
        <begin position="345"/>
        <end position="366"/>
    </location>
</feature>
<evidence type="ECO:0000256" key="4">
    <source>
        <dbReference type="ARBA" id="ARBA00022597"/>
    </source>
</evidence>
<feature type="transmembrane region" description="Helical" evidence="12">
    <location>
        <begin position="167"/>
        <end position="188"/>
    </location>
</feature>
<keyword evidence="2" id="KW-0813">Transport</keyword>
<evidence type="ECO:0000256" key="2">
    <source>
        <dbReference type="ARBA" id="ARBA00022448"/>
    </source>
</evidence>
<evidence type="ECO:0000256" key="10">
    <source>
        <dbReference type="ARBA" id="ARBA00023136"/>
    </source>
</evidence>
<evidence type="ECO:0000256" key="1">
    <source>
        <dbReference type="ARBA" id="ARBA00004651"/>
    </source>
</evidence>
<dbReference type="CDD" id="cd00212">
    <property type="entry name" value="PTS_IIB_glc"/>
    <property type="match status" value="1"/>
</dbReference>
<accession>A0ABP8VHU5</accession>
<keyword evidence="16" id="KW-1185">Reference proteome</keyword>
<feature type="transmembrane region" description="Helical" evidence="12">
    <location>
        <begin position="200"/>
        <end position="221"/>
    </location>
</feature>
<dbReference type="PANTHER" id="PTHR30175">
    <property type="entry name" value="PHOSPHOTRANSFERASE SYSTEM TRANSPORT PROTEIN"/>
    <property type="match status" value="1"/>
</dbReference>
<evidence type="ECO:0000256" key="5">
    <source>
        <dbReference type="ARBA" id="ARBA00022679"/>
    </source>
</evidence>
<dbReference type="Pfam" id="PF02378">
    <property type="entry name" value="PTS_EIIC"/>
    <property type="match status" value="1"/>
</dbReference>
<comment type="caution">
    <text evidence="15">The sequence shown here is derived from an EMBL/GenBank/DDBJ whole genome shotgun (WGS) entry which is preliminary data.</text>
</comment>
<dbReference type="PANTHER" id="PTHR30175:SF1">
    <property type="entry name" value="PTS SYSTEM ARBUTIN-, CELLOBIOSE-, AND SALICIN-SPECIFIC EIIBC COMPONENT-RELATED"/>
    <property type="match status" value="1"/>
</dbReference>
<name>A0ABP8VHU5_9MICO</name>
<evidence type="ECO:0000256" key="9">
    <source>
        <dbReference type="ARBA" id="ARBA00022989"/>
    </source>
</evidence>
<evidence type="ECO:0000256" key="3">
    <source>
        <dbReference type="ARBA" id="ARBA00022475"/>
    </source>
</evidence>
<keyword evidence="10 12" id="KW-0472">Membrane</keyword>
<keyword evidence="8" id="KW-0418">Kinase</keyword>
<dbReference type="InterPro" id="IPR036878">
    <property type="entry name" value="Glu_permease_IIB"/>
</dbReference>
<evidence type="ECO:0000259" key="14">
    <source>
        <dbReference type="PROSITE" id="PS51103"/>
    </source>
</evidence>
<evidence type="ECO:0008006" key="17">
    <source>
        <dbReference type="Google" id="ProtNLM"/>
    </source>
</evidence>
<evidence type="ECO:0000256" key="8">
    <source>
        <dbReference type="ARBA" id="ARBA00022777"/>
    </source>
</evidence>
<feature type="transmembrane region" description="Helical" evidence="12">
    <location>
        <begin position="233"/>
        <end position="253"/>
    </location>
</feature>
<evidence type="ECO:0000256" key="11">
    <source>
        <dbReference type="PROSITE-ProRule" id="PRU00421"/>
    </source>
</evidence>
<feature type="transmembrane region" description="Helical" evidence="12">
    <location>
        <begin position="378"/>
        <end position="399"/>
    </location>
</feature>
<feature type="transmembrane region" description="Helical" evidence="12">
    <location>
        <begin position="310"/>
        <end position="333"/>
    </location>
</feature>
<evidence type="ECO:0000256" key="12">
    <source>
        <dbReference type="SAM" id="Phobius"/>
    </source>
</evidence>
<dbReference type="SUPFAM" id="SSF55604">
    <property type="entry name" value="Glucose permease domain IIB"/>
    <property type="match status" value="1"/>
</dbReference>
<feature type="transmembrane region" description="Helical" evidence="12">
    <location>
        <begin position="265"/>
        <end position="290"/>
    </location>
</feature>
<dbReference type="EMBL" id="BAABLM010000001">
    <property type="protein sequence ID" value="GAA4664083.1"/>
    <property type="molecule type" value="Genomic_DNA"/>
</dbReference>
<dbReference type="PROSITE" id="PS01035">
    <property type="entry name" value="PTS_EIIB_TYPE_1_CYS"/>
    <property type="match status" value="1"/>
</dbReference>